<dbReference type="FunCoup" id="A0A671XRR5">
    <property type="interactions" value="424"/>
</dbReference>
<comment type="similarity">
    <text evidence="1">Belongs to the Tango6 family.</text>
</comment>
<evidence type="ECO:0000259" key="3">
    <source>
        <dbReference type="Pfam" id="PF10304"/>
    </source>
</evidence>
<dbReference type="Pfam" id="PF10363">
    <property type="entry name" value="RTP1_C1"/>
    <property type="match status" value="1"/>
</dbReference>
<reference evidence="7" key="1">
    <citation type="submission" date="2021-04" db="EMBL/GenBank/DDBJ databases">
        <authorList>
            <consortium name="Wellcome Sanger Institute Data Sharing"/>
        </authorList>
    </citation>
    <scope>NUCLEOTIDE SEQUENCE [LARGE SCALE GENOMIC DNA]</scope>
</reference>
<feature type="domain" description="RNA polymerase II assembly factor Rtp1 C-terminal" evidence="4">
    <location>
        <begin position="841"/>
        <end position="956"/>
    </location>
</feature>
<feature type="domain" description="TANGO6 HEAT repeat" evidence="5">
    <location>
        <begin position="300"/>
        <end position="583"/>
    </location>
</feature>
<dbReference type="OMA" id="QVATLIC"/>
<gene>
    <name evidence="7" type="primary">TANGO6</name>
    <name evidence="7" type="synonym">tango6</name>
</gene>
<reference evidence="7" key="3">
    <citation type="submission" date="2025-09" db="UniProtKB">
        <authorList>
            <consortium name="Ensembl"/>
        </authorList>
    </citation>
    <scope>IDENTIFICATION</scope>
</reference>
<feature type="domain" description="TANGO6 N-terminal" evidence="6">
    <location>
        <begin position="11"/>
        <end position="299"/>
    </location>
</feature>
<evidence type="ECO:0000313" key="7">
    <source>
        <dbReference type="Ensembl" id="ENSSAUP00010053794.1"/>
    </source>
</evidence>
<dbReference type="AlphaFoldDB" id="A0A671XRR5"/>
<dbReference type="PANTHER" id="PTHR20959:SF1">
    <property type="entry name" value="TRANSPORT AND GOLGI ORGANIZATION PROTEIN 6 HOMOLOG"/>
    <property type="match status" value="1"/>
</dbReference>
<proteinExistence type="inferred from homology"/>
<dbReference type="SUPFAM" id="SSF48371">
    <property type="entry name" value="ARM repeat"/>
    <property type="match status" value="1"/>
</dbReference>
<dbReference type="InterPro" id="IPR039600">
    <property type="entry name" value="TANGO6/Rtp1"/>
</dbReference>
<accession>A0A671XRR5</accession>
<dbReference type="InterPro" id="IPR019451">
    <property type="entry name" value="Rtp1_C1"/>
</dbReference>
<dbReference type="PANTHER" id="PTHR20959">
    <property type="entry name" value="TRANSPORT AND GOLGI ORGANIZATION PROTEIN 6 FAMILY MEMBER"/>
    <property type="match status" value="1"/>
</dbReference>
<dbReference type="InterPro" id="IPR057407">
    <property type="entry name" value="HEAT_TANGO6"/>
</dbReference>
<dbReference type="InterPro" id="IPR019414">
    <property type="entry name" value="Rtp1_C2"/>
</dbReference>
<feature type="domain" description="RNA polymerase II assembly factor Rtp1 C-terminal" evidence="3">
    <location>
        <begin position="1047"/>
        <end position="1080"/>
    </location>
</feature>
<evidence type="ECO:0000313" key="8">
    <source>
        <dbReference type="Proteomes" id="UP000472265"/>
    </source>
</evidence>
<dbReference type="InterPro" id="IPR011989">
    <property type="entry name" value="ARM-like"/>
</dbReference>
<sequence>MTSAIVSSSVRDVPSSHQQALSAALRANRAFLLEQLQSEPSFEVVRRLREEVMEAADWFSSSTDDAAWDFAQECLLLLLTLARHLSAELKVFQQTPAASAPKYCTPENAPPLPPDVLSVTQQKMLGTALQFVVSLGLCPYLAPGVGVALGHRSAFAAMVEKLVCNGAVTAVGCRLLTTTKVLLQLTELSSLATLVFTRHLGDVMAALCQLGYQPHQEDRSGTKERKDLSAEERQTCREALESLVGKVYQPIVIKELLILQGGPKQSGAMRTSTGSNSGAALGSAPAWLRRVCGQLLSKRLMQPNGVQAVVRAILGGGTGDESDWRKCEGVARILVTCPQQSTSIDSYYRDVYTPLLHFKDKLTAQQFQRVATRAVLLMVQERPSFAQQYLLTPLFSPLHRCTTGHSSASVEEWELTHCLEDVYKPVSLFLLSLIIILNVSSQYIYVFVPCVSGCWQICVVGNSPSDTFLKALEQVLPIIFTLFCFTKQNVSHLRAPCQEILLWYLRCTEKCAALSALWQLSGLQGENNKVVAVPCFSPGSNGGARPCSRESCSNEDDALYEKLSEEQWRLECLMQLLAELKDSDLPGDFFLDLLQQLTSWAAAEDEDKVDEQQLDISAMTLLEVEHQLQGRAARQGHRLALLQVLAVMVESLHHTILLRKSTQVVDFMVTLLQRACLGLDQANGPSLGNPVENQTLSMGMGLVATMLSGPQLSAEDYSSMSRLLQPLEKLSQIHSEVVIQELASNLRAVIATHSAYQPENLSIAAHPSRNPPNRKKQKMQTEADNSQSSPYSPPQDSTSQTNTQTEQPVSSKRSATGVSPKDGGMNSGTSDPCPSTKAFSDLLVEACDQDIPTRAVALRILTQMVKNGNPEAVKAPEKVLQLFLENLEHEDSFVYLSAIQGLATLADSYPEKILEKLLKEFQHGPSLPKSNKEHSLEARLKVGEVLMRTSRAMGELAPHFGRPLVAVFLQGTRDLDQSIRASSLSNLGELCQRLDFALGPLAQELSSCLTALIKTEKEAEVRRAAVHVITLLLRGLSNRTTQVLCDVLLDLYRALKWVVRSDPDEVAVLHAQLALEELDDVMKRFIFPEQKLEKKIVVLP</sequence>
<name>A0A671XRR5_SPAAU</name>
<feature type="compositionally biased region" description="Polar residues" evidence="2">
    <location>
        <begin position="801"/>
        <end position="817"/>
    </location>
</feature>
<dbReference type="GO" id="GO:0009306">
    <property type="term" value="P:protein secretion"/>
    <property type="evidence" value="ECO:0007669"/>
    <property type="project" value="TreeGrafter"/>
</dbReference>
<dbReference type="Proteomes" id="UP000472265">
    <property type="component" value="Chromosome 8"/>
</dbReference>
<dbReference type="Pfam" id="PF10304">
    <property type="entry name" value="RTP1_C2"/>
    <property type="match status" value="1"/>
</dbReference>
<organism evidence="7 8">
    <name type="scientific">Sparus aurata</name>
    <name type="common">Gilthead sea bream</name>
    <dbReference type="NCBI Taxonomy" id="8175"/>
    <lineage>
        <taxon>Eukaryota</taxon>
        <taxon>Metazoa</taxon>
        <taxon>Chordata</taxon>
        <taxon>Craniata</taxon>
        <taxon>Vertebrata</taxon>
        <taxon>Euteleostomi</taxon>
        <taxon>Actinopterygii</taxon>
        <taxon>Neopterygii</taxon>
        <taxon>Teleostei</taxon>
        <taxon>Neoteleostei</taxon>
        <taxon>Acanthomorphata</taxon>
        <taxon>Eupercaria</taxon>
        <taxon>Spariformes</taxon>
        <taxon>Sparidae</taxon>
        <taxon>Sparus</taxon>
    </lineage>
</organism>
<keyword evidence="8" id="KW-1185">Reference proteome</keyword>
<protein>
    <submittedName>
        <fullName evidence="7">Transport and golgi organization 6 homolog</fullName>
    </submittedName>
</protein>
<dbReference type="InParanoid" id="A0A671XRR5"/>
<dbReference type="Ensembl" id="ENSSAUT00010056524.1">
    <property type="protein sequence ID" value="ENSSAUP00010053794.1"/>
    <property type="gene ID" value="ENSSAUG00010022213.1"/>
</dbReference>
<dbReference type="Pfam" id="PF23565">
    <property type="entry name" value="ARM_TANGO6"/>
    <property type="match status" value="1"/>
</dbReference>
<evidence type="ECO:0000256" key="1">
    <source>
        <dbReference type="ARBA" id="ARBA00005724"/>
    </source>
</evidence>
<dbReference type="Pfam" id="PF25267">
    <property type="entry name" value="TANGO6_N"/>
    <property type="match status" value="1"/>
</dbReference>
<dbReference type="Gene3D" id="1.25.10.10">
    <property type="entry name" value="Leucine-rich Repeat Variant"/>
    <property type="match status" value="1"/>
</dbReference>
<evidence type="ECO:0000259" key="5">
    <source>
        <dbReference type="Pfam" id="PF23565"/>
    </source>
</evidence>
<evidence type="ECO:0000259" key="6">
    <source>
        <dbReference type="Pfam" id="PF25267"/>
    </source>
</evidence>
<dbReference type="InterPro" id="IPR016024">
    <property type="entry name" value="ARM-type_fold"/>
</dbReference>
<feature type="region of interest" description="Disordered" evidence="2">
    <location>
        <begin position="760"/>
        <end position="833"/>
    </location>
</feature>
<evidence type="ECO:0000259" key="4">
    <source>
        <dbReference type="Pfam" id="PF10363"/>
    </source>
</evidence>
<evidence type="ECO:0000256" key="2">
    <source>
        <dbReference type="SAM" id="MobiDB-lite"/>
    </source>
</evidence>
<dbReference type="InterPro" id="IPR057347">
    <property type="entry name" value="TANGO6_N"/>
</dbReference>
<dbReference type="GeneTree" id="ENSGT00390000010938"/>
<feature type="compositionally biased region" description="Low complexity" evidence="2">
    <location>
        <begin position="786"/>
        <end position="800"/>
    </location>
</feature>
<reference evidence="7" key="2">
    <citation type="submission" date="2025-08" db="UniProtKB">
        <authorList>
            <consortium name="Ensembl"/>
        </authorList>
    </citation>
    <scope>IDENTIFICATION</scope>
</reference>